<dbReference type="PANTHER" id="PTHR35276">
    <property type="entry name" value="S-ADENOSYL-L-METHIONINE-DEPENDENT METHYLTRANSFERASES SUPERFAMILY PROTEIN"/>
    <property type="match status" value="1"/>
</dbReference>
<dbReference type="EMBL" id="CP035945">
    <property type="protein sequence ID" value="QBE96048.1"/>
    <property type="molecule type" value="Genomic_DNA"/>
</dbReference>
<dbReference type="EC" id="2.1.1.199" evidence="1"/>
<dbReference type="PANTHER" id="PTHR35276:SF1">
    <property type="entry name" value="TRNA (MNM(5)S(2)U34)-METHYLTRANSFERASE, CHLOROPLASTIC"/>
    <property type="match status" value="1"/>
</dbReference>
<dbReference type="Pfam" id="PF06962">
    <property type="entry name" value="rRNA_methylase"/>
    <property type="match status" value="1"/>
</dbReference>
<gene>
    <name evidence="1" type="primary">rsmH_1</name>
    <name evidence="1" type="ORF">PMF13cell1_01586</name>
</gene>
<proteinExistence type="predicted"/>
<organism evidence="1 2">
    <name type="scientific">Blautia producta</name>
    <dbReference type="NCBI Taxonomy" id="33035"/>
    <lineage>
        <taxon>Bacteria</taxon>
        <taxon>Bacillati</taxon>
        <taxon>Bacillota</taxon>
        <taxon>Clostridia</taxon>
        <taxon>Lachnospirales</taxon>
        <taxon>Lachnospiraceae</taxon>
        <taxon>Blautia</taxon>
    </lineage>
</organism>
<name>A0A4V0Z798_9FIRM</name>
<dbReference type="AlphaFoldDB" id="A0A4V0Z798"/>
<dbReference type="KEGG" id="bpro:PMF13cell1_01586"/>
<dbReference type="InterPro" id="IPR010719">
    <property type="entry name" value="MnmM_MeTrfase"/>
</dbReference>
<dbReference type="SUPFAM" id="SSF53335">
    <property type="entry name" value="S-adenosyl-L-methionine-dependent methyltransferases"/>
    <property type="match status" value="1"/>
</dbReference>
<evidence type="ECO:0000313" key="1">
    <source>
        <dbReference type="EMBL" id="QBE96048.1"/>
    </source>
</evidence>
<protein>
    <submittedName>
        <fullName evidence="1">Ribosomal RNA small subunit methyltransferase H</fullName>
        <ecNumber evidence="1">2.1.1.199</ecNumber>
    </submittedName>
</protein>
<accession>A0A4V0Z798</accession>
<dbReference type="Gene3D" id="3.40.50.150">
    <property type="entry name" value="Vaccinia Virus protein VP39"/>
    <property type="match status" value="1"/>
</dbReference>
<reference evidence="1 2" key="1">
    <citation type="submission" date="2019-01" db="EMBL/GenBank/DDBJ databases">
        <title>PMF-metabolizing Aryl O-demethylase.</title>
        <authorList>
            <person name="Kim M."/>
        </authorList>
    </citation>
    <scope>NUCLEOTIDE SEQUENCE [LARGE SCALE GENOMIC DNA]</scope>
    <source>
        <strain evidence="1 2">PMF1</strain>
    </source>
</reference>
<dbReference type="InterPro" id="IPR029063">
    <property type="entry name" value="SAM-dependent_MTases_sf"/>
</dbReference>
<dbReference type="GO" id="GO:0008168">
    <property type="term" value="F:methyltransferase activity"/>
    <property type="evidence" value="ECO:0007669"/>
    <property type="project" value="UniProtKB-KW"/>
</dbReference>
<keyword evidence="1" id="KW-0489">Methyltransferase</keyword>
<dbReference type="RefSeq" id="WP_130180386.1">
    <property type="nucleotide sequence ID" value="NZ_CP035945.1"/>
</dbReference>
<sequence>MKSYQITEWCQESFKIYAKSGGIYIDATMGNGNDTLFLCRMAGRTGHVKAFDIQRQALEATEKLLQENGVGERAELFLDSHTNMGLYQQEETVDGIFFNFGYLPGGDHSLATKPENSMKAVLTGLELLKKGGVMSLCIYSGGHTGFEERDKILEMLKNLDSRKYVVILSSYYNRQNNPPIPVLIIKK</sequence>
<dbReference type="GO" id="GO:0032259">
    <property type="term" value="P:methylation"/>
    <property type="evidence" value="ECO:0007669"/>
    <property type="project" value="UniProtKB-KW"/>
</dbReference>
<dbReference type="Proteomes" id="UP000289794">
    <property type="component" value="Chromosome"/>
</dbReference>
<keyword evidence="1" id="KW-0808">Transferase</keyword>
<evidence type="ECO:0000313" key="2">
    <source>
        <dbReference type="Proteomes" id="UP000289794"/>
    </source>
</evidence>